<dbReference type="SMART" id="SM00324">
    <property type="entry name" value="RhoGAP"/>
    <property type="match status" value="1"/>
</dbReference>
<dbReference type="eggNOG" id="KOG1451">
    <property type="taxonomic scope" value="Eukaryota"/>
</dbReference>
<dbReference type="CDD" id="cd07602">
    <property type="entry name" value="BAR_RhoGAP_OPHN1-like"/>
    <property type="match status" value="1"/>
</dbReference>
<dbReference type="CDD" id="cd11882">
    <property type="entry name" value="SH3_GRAF-like"/>
    <property type="match status" value="1"/>
</dbReference>
<keyword evidence="4" id="KW-0963">Cytoplasm</keyword>
<evidence type="ECO:0008006" key="12">
    <source>
        <dbReference type="Google" id="ProtNLM"/>
    </source>
</evidence>
<evidence type="ECO:0000259" key="9">
    <source>
        <dbReference type="PROSITE" id="PS50238"/>
    </source>
</evidence>
<accession>T1JFW8</accession>
<dbReference type="InterPro" id="IPR004148">
    <property type="entry name" value="BAR_dom"/>
</dbReference>
<reference evidence="10" key="2">
    <citation type="submission" date="2015-02" db="UniProtKB">
        <authorList>
            <consortium name="EnsemblMetazoa"/>
        </authorList>
    </citation>
    <scope>IDENTIFICATION</scope>
</reference>
<dbReference type="Proteomes" id="UP000014500">
    <property type="component" value="Unassembled WGS sequence"/>
</dbReference>
<dbReference type="InterPro" id="IPR000198">
    <property type="entry name" value="RhoGAP_dom"/>
</dbReference>
<evidence type="ECO:0000313" key="10">
    <source>
        <dbReference type="EnsemblMetazoa" id="SMAR012734-PA"/>
    </source>
</evidence>
<evidence type="ECO:0000256" key="2">
    <source>
        <dbReference type="ARBA" id="ARBA00022443"/>
    </source>
</evidence>
<dbReference type="AlphaFoldDB" id="T1JFW8"/>
<keyword evidence="11" id="KW-1185">Reference proteome</keyword>
<dbReference type="FunFam" id="2.30.30.40:FF:000055">
    <property type="entry name" value="rho GTPase-activating protein 26 isoform X1"/>
    <property type="match status" value="1"/>
</dbReference>
<dbReference type="SMART" id="SM00326">
    <property type="entry name" value="SH3"/>
    <property type="match status" value="1"/>
</dbReference>
<dbReference type="STRING" id="126957.T1JFW8"/>
<reference evidence="11" key="1">
    <citation type="submission" date="2011-05" db="EMBL/GenBank/DDBJ databases">
        <authorList>
            <person name="Richards S.R."/>
            <person name="Qu J."/>
            <person name="Jiang H."/>
            <person name="Jhangiani S.N."/>
            <person name="Agravi P."/>
            <person name="Goodspeed R."/>
            <person name="Gross S."/>
            <person name="Mandapat C."/>
            <person name="Jackson L."/>
            <person name="Mathew T."/>
            <person name="Pu L."/>
            <person name="Thornton R."/>
            <person name="Saada N."/>
            <person name="Wilczek-Boney K.B."/>
            <person name="Lee S."/>
            <person name="Kovar C."/>
            <person name="Wu Y."/>
            <person name="Scherer S.E."/>
            <person name="Worley K.C."/>
            <person name="Muzny D.M."/>
            <person name="Gibbs R."/>
        </authorList>
    </citation>
    <scope>NUCLEOTIDE SEQUENCE</scope>
    <source>
        <strain evidence="11">Brora</strain>
    </source>
</reference>
<feature type="compositionally biased region" description="Polar residues" evidence="6">
    <location>
        <begin position="555"/>
        <end position="584"/>
    </location>
</feature>
<dbReference type="InterPro" id="IPR001452">
    <property type="entry name" value="SH3_domain"/>
</dbReference>
<dbReference type="InterPro" id="IPR036028">
    <property type="entry name" value="SH3-like_dom_sf"/>
</dbReference>
<dbReference type="InterPro" id="IPR047225">
    <property type="entry name" value="PH_GRAF"/>
</dbReference>
<feature type="domain" description="Rho-GAP" evidence="9">
    <location>
        <begin position="355"/>
        <end position="543"/>
    </location>
</feature>
<dbReference type="Gene3D" id="1.10.555.10">
    <property type="entry name" value="Rho GTPase activation protein"/>
    <property type="match status" value="1"/>
</dbReference>
<dbReference type="SUPFAM" id="SSF103657">
    <property type="entry name" value="BAR/IMD domain-like"/>
    <property type="match status" value="1"/>
</dbReference>
<dbReference type="HOGENOM" id="CLU_011532_2_0_1"/>
<dbReference type="FunFam" id="1.20.1270.60:FF:000001">
    <property type="entry name" value="Rho GTPase-activating protein 26"/>
    <property type="match status" value="1"/>
</dbReference>
<dbReference type="InterPro" id="IPR008936">
    <property type="entry name" value="Rho_GTPase_activation_prot"/>
</dbReference>
<dbReference type="Pfam" id="PF00169">
    <property type="entry name" value="PH"/>
    <property type="match status" value="1"/>
</dbReference>
<feature type="region of interest" description="Disordered" evidence="6">
    <location>
        <begin position="638"/>
        <end position="684"/>
    </location>
</feature>
<dbReference type="GO" id="GO:0005096">
    <property type="term" value="F:GTPase activator activity"/>
    <property type="evidence" value="ECO:0007669"/>
    <property type="project" value="UniProtKB-KW"/>
</dbReference>
<dbReference type="SUPFAM" id="SSF50729">
    <property type="entry name" value="PH domain-like"/>
    <property type="match status" value="1"/>
</dbReference>
<evidence type="ECO:0000259" key="8">
    <source>
        <dbReference type="PROSITE" id="PS50003"/>
    </source>
</evidence>
<proteinExistence type="predicted"/>
<feature type="compositionally biased region" description="Low complexity" evidence="6">
    <location>
        <begin position="668"/>
        <end position="684"/>
    </location>
</feature>
<dbReference type="SUPFAM" id="SSF50044">
    <property type="entry name" value="SH3-domain"/>
    <property type="match status" value="1"/>
</dbReference>
<sequence length="766" mass="86955">MGLLPLEFVDCLTDSPSFRENLHAHEKELERTSQAIKGLIKDVKDLLAAAKNLSKTQRNFATNLINFKLECIGTTQTDDEIEIAVSLMEFGKLIHGIEDERDRMLERAYDQFVHPLEQFRKEHIGSVKHGKKKFDKQTAKFCQSIEKHANLTTKKNENTLQESDANIGMEQLDFQKASLRYVFLLQEVQERKKFEFVETVLGFMYGWLTFYHQGHEVAKDFKPFMLELQVRLQKTRENFNSTRTETESLMNKMLEVRKTKGQDPGCLNKNYTRQGYLFLMEKKAFGTTAWIKHYCLYQKQSKILTMIPYTQTTAKITGTDSLMLKSCVRRSTESIEKRFCFDITADRSFSSPGVITLQALSEEDRKLWLDAMDGKEPVSLDDQGLYRLVGVSSKVNKLIQMGLDRRKAEKLNFDDVLEWENKTITSALKTYFRNLPEPLMTFNLHEKFIAAAKLESCTQRINHVHYYVHQLPKLNIEMLDILIQHLKNVSSRCEKNLMTVSNLGVCFGPTLLRPEEESVAAIMEIKFCNIVVEIMIENCEKILKTTPNEADLTKPDTSPTKPAANANSAQPPKPHNSFSTKQPVSHAVVTTYNTELPMSVNTLGIPTSLTAAPQTPVVPSRQKTARVKPLVIFNPICQDGNHNLGSNSSSSTESVNSRSSRELNNRHSPNSSPSSSGKLGLLSSSSYRPSEHILSNVKKRHSVDSILAPSTVRTLYHCEGENESELSFEPNQIITNVRPSREPGWVEGTLNGKTGLIPQNYIEYLP</sequence>
<dbReference type="PROSITE" id="PS50002">
    <property type="entry name" value="SH3"/>
    <property type="match status" value="1"/>
</dbReference>
<dbReference type="EnsemblMetazoa" id="SMAR012734-RA">
    <property type="protein sequence ID" value="SMAR012734-PA"/>
    <property type="gene ID" value="SMAR012734"/>
</dbReference>
<evidence type="ECO:0000256" key="5">
    <source>
        <dbReference type="PROSITE-ProRule" id="PRU00192"/>
    </source>
</evidence>
<dbReference type="Pfam" id="PF16746">
    <property type="entry name" value="BAR_3"/>
    <property type="match status" value="1"/>
</dbReference>
<dbReference type="InterPro" id="IPR001849">
    <property type="entry name" value="PH_domain"/>
</dbReference>
<feature type="domain" description="PH" evidence="8">
    <location>
        <begin position="270"/>
        <end position="377"/>
    </location>
</feature>
<feature type="domain" description="SH3" evidence="7">
    <location>
        <begin position="707"/>
        <end position="766"/>
    </location>
</feature>
<dbReference type="InterPro" id="IPR011993">
    <property type="entry name" value="PH-like_dom_sf"/>
</dbReference>
<dbReference type="GO" id="GO:0007165">
    <property type="term" value="P:signal transduction"/>
    <property type="evidence" value="ECO:0007669"/>
    <property type="project" value="InterPro"/>
</dbReference>
<dbReference type="OMA" id="ECIGETQ"/>
<protein>
    <recommendedName>
        <fullName evidence="12">Rho GTPase-activating protein 26</fullName>
    </recommendedName>
</protein>
<evidence type="ECO:0000256" key="4">
    <source>
        <dbReference type="ARBA" id="ARBA00022490"/>
    </source>
</evidence>
<dbReference type="PANTHER" id="PTHR12552:SF1">
    <property type="entry name" value="RHO GTPASE-ACTIVATING PROTEIN GRAF"/>
    <property type="match status" value="1"/>
</dbReference>
<organism evidence="10 11">
    <name type="scientific">Strigamia maritima</name>
    <name type="common">European centipede</name>
    <name type="synonym">Geophilus maritimus</name>
    <dbReference type="NCBI Taxonomy" id="126957"/>
    <lineage>
        <taxon>Eukaryota</taxon>
        <taxon>Metazoa</taxon>
        <taxon>Ecdysozoa</taxon>
        <taxon>Arthropoda</taxon>
        <taxon>Myriapoda</taxon>
        <taxon>Chilopoda</taxon>
        <taxon>Pleurostigmophora</taxon>
        <taxon>Geophilomorpha</taxon>
        <taxon>Linotaeniidae</taxon>
        <taxon>Strigamia</taxon>
    </lineage>
</organism>
<dbReference type="FunFam" id="1.10.555.10:FF:000006">
    <property type="entry name" value="Rho GTPase activating protein 26"/>
    <property type="match status" value="1"/>
</dbReference>
<evidence type="ECO:0000256" key="6">
    <source>
        <dbReference type="SAM" id="MobiDB-lite"/>
    </source>
</evidence>
<feature type="compositionally biased region" description="Low complexity" evidence="6">
    <location>
        <begin position="646"/>
        <end position="658"/>
    </location>
</feature>
<evidence type="ECO:0000256" key="3">
    <source>
        <dbReference type="ARBA" id="ARBA00022468"/>
    </source>
</evidence>
<evidence type="ECO:0000259" key="7">
    <source>
        <dbReference type="PROSITE" id="PS50002"/>
    </source>
</evidence>
<name>T1JFW8_STRMM</name>
<comment type="subcellular location">
    <subcellularLocation>
        <location evidence="1">Cytoplasm</location>
    </subcellularLocation>
</comment>
<dbReference type="Gene3D" id="2.30.29.30">
    <property type="entry name" value="Pleckstrin-homology domain (PH domain)/Phosphotyrosine-binding domain (PTB)"/>
    <property type="match status" value="1"/>
</dbReference>
<evidence type="ECO:0000313" key="11">
    <source>
        <dbReference type="Proteomes" id="UP000014500"/>
    </source>
</evidence>
<feature type="region of interest" description="Disordered" evidence="6">
    <location>
        <begin position="549"/>
        <end position="584"/>
    </location>
</feature>
<dbReference type="InterPro" id="IPR047234">
    <property type="entry name" value="GRAF_fam"/>
</dbReference>
<dbReference type="PhylomeDB" id="T1JFW8"/>
<dbReference type="Gene3D" id="1.20.1270.60">
    <property type="entry name" value="Arfaptin homology (AH) domain/BAR domain"/>
    <property type="match status" value="1"/>
</dbReference>
<keyword evidence="2 5" id="KW-0728">SH3 domain</keyword>
<dbReference type="PANTHER" id="PTHR12552">
    <property type="entry name" value="OLIGOPHRENIN 1"/>
    <property type="match status" value="1"/>
</dbReference>
<dbReference type="Gene3D" id="2.30.30.40">
    <property type="entry name" value="SH3 Domains"/>
    <property type="match status" value="1"/>
</dbReference>
<dbReference type="GO" id="GO:0005829">
    <property type="term" value="C:cytosol"/>
    <property type="evidence" value="ECO:0007669"/>
    <property type="project" value="UniProtKB-ARBA"/>
</dbReference>
<evidence type="ECO:0000256" key="1">
    <source>
        <dbReference type="ARBA" id="ARBA00004496"/>
    </source>
</evidence>
<dbReference type="PROSITE" id="PS50238">
    <property type="entry name" value="RHOGAP"/>
    <property type="match status" value="1"/>
</dbReference>
<keyword evidence="3" id="KW-0343">GTPase activation</keyword>
<dbReference type="Pfam" id="PF14604">
    <property type="entry name" value="SH3_9"/>
    <property type="match status" value="1"/>
</dbReference>
<dbReference type="CDD" id="cd01249">
    <property type="entry name" value="BAR-PH_GRAF_family"/>
    <property type="match status" value="1"/>
</dbReference>
<dbReference type="EMBL" id="JH432190">
    <property type="status" value="NOT_ANNOTATED_CDS"/>
    <property type="molecule type" value="Genomic_DNA"/>
</dbReference>
<dbReference type="SUPFAM" id="SSF48350">
    <property type="entry name" value="GTPase activation domain, GAP"/>
    <property type="match status" value="1"/>
</dbReference>
<dbReference type="Pfam" id="PF00620">
    <property type="entry name" value="RhoGAP"/>
    <property type="match status" value="1"/>
</dbReference>
<dbReference type="InterPro" id="IPR027267">
    <property type="entry name" value="AH/BAR_dom_sf"/>
</dbReference>
<dbReference type="PROSITE" id="PS50003">
    <property type="entry name" value="PH_DOMAIN"/>
    <property type="match status" value="1"/>
</dbReference>